<feature type="region of interest" description="Disordered" evidence="1">
    <location>
        <begin position="863"/>
        <end position="951"/>
    </location>
</feature>
<dbReference type="PANTHER" id="PTHR47031">
    <property type="entry name" value="SAP DNA-BINDING DOMAIN-CONTAINING PROTEIN"/>
    <property type="match status" value="1"/>
</dbReference>
<dbReference type="Gene3D" id="1.10.720.30">
    <property type="entry name" value="SAP domain"/>
    <property type="match status" value="1"/>
</dbReference>
<feature type="region of interest" description="Disordered" evidence="1">
    <location>
        <begin position="513"/>
        <end position="643"/>
    </location>
</feature>
<dbReference type="Pfam" id="PF16294">
    <property type="entry name" value="RSB_motif"/>
    <property type="match status" value="1"/>
</dbReference>
<dbReference type="InterPro" id="IPR035979">
    <property type="entry name" value="RBD_domain_sf"/>
</dbReference>
<feature type="region of interest" description="Disordered" evidence="1">
    <location>
        <begin position="50"/>
        <end position="183"/>
    </location>
</feature>
<evidence type="ECO:0000259" key="2">
    <source>
        <dbReference type="PROSITE" id="PS50800"/>
    </source>
</evidence>
<dbReference type="CDD" id="cd12432">
    <property type="entry name" value="RRM_ACINU"/>
    <property type="match status" value="1"/>
</dbReference>
<sequence length="980" mass="106733">MPKQYPVLDNRPINKWKVAELRDELKKRNLAVKGLKDDLVNRLDEAIQKEREALEMEEDDKGSESESETKSMSSECDKKVNEAEDTVPKDETMDLPKETDSTKGIYNDQSGKSVSSPTGGESKGSGTPLETIPSVNANEGIHDGIASTESVPQRVTGEDDVTKSSHNDDVETKKVSSGLDLSHSSTTQVHDVISNIGSQVESVTGDAQTGNSINFPTAGESIDSDAPLVSEVTIPSADANEGIADGMVSTESVPLGKVEGDEVIKSSQNNDVETKIYSAEPDLSHSTTTQVHEVITNLGSQVKSDSIPTDTLPIYLKNEHNYDLSPDNIILEKEIDRSEMVLPSSNKDLSDVGVAHPMDAKMPSVSHGLVGGTDDQKSPNVNFSMKNENADQSLVVDALIIEHNKASNSTELLEKKEASEEENIGVGASTKEADLQDVSIIEHNMNETDSNSTQLLQGLSNDGKLNEDKFSCKEESSEQGKIDVDVSTMETDSQELKMDCKASNSIKLLEEELSKDKSASEALSSFQEKESSEEEKIEGEKMDVDASTMKTDSQKHTMDDKATNITEKLEGLSKGGGLAEDNFQCKETDSPGKEEVDVAASVKEANFQAEGESTDIAEGDNLEKINLDQSSPDDSMDEDIADPKNIDSEHISFELLGKKTEEPLTKKPEVEVEGSINATMLDISSDACQVSLGDQKNILDLPDKRKFQDAVSAGNKEPAKRQRKWNYESVKASEPKSPSVLLLTPKQISEPNISGSGSVVKADSPMERIVPESSRVPTDSLRINNFLRPFTVKAVQELLGKTGNVCSFWMDNIKTHCYVTFSSVEEAIETRKAVYGLQWPTYGGRCLIADFVDPQYVKAQLAAGPSNPTAPPVSSTPAIPSPVQTLPQPALPPARQPSGPWEQVERPHPLSRQPPAHDHRSTMKERVARPPSPAAPKTETPPMPTLDDLFRKTKATPRIYYLPLTDEQVSVKLNTQKESK</sequence>
<dbReference type="SMART" id="SM00513">
    <property type="entry name" value="SAP"/>
    <property type="match status" value="1"/>
</dbReference>
<dbReference type="GO" id="GO:0003676">
    <property type="term" value="F:nucleic acid binding"/>
    <property type="evidence" value="ECO:0007669"/>
    <property type="project" value="InterPro"/>
</dbReference>
<comment type="caution">
    <text evidence="3">The sequence shown here is derived from an EMBL/GenBank/DDBJ whole genome shotgun (WGS) entry which is preliminary data.</text>
</comment>
<dbReference type="PANTHER" id="PTHR47031:SF3">
    <property type="entry name" value="SAP DOMAIN-CONTAINING PROTEIN"/>
    <property type="match status" value="1"/>
</dbReference>
<proteinExistence type="predicted"/>
<feature type="region of interest" description="Disordered" evidence="1">
    <location>
        <begin position="710"/>
        <end position="730"/>
    </location>
</feature>
<feature type="compositionally biased region" description="Basic and acidic residues" evidence="1">
    <location>
        <begin position="156"/>
        <end position="174"/>
    </location>
</feature>
<feature type="compositionally biased region" description="Basic and acidic residues" evidence="1">
    <location>
        <begin position="915"/>
        <end position="928"/>
    </location>
</feature>
<dbReference type="InterPro" id="IPR034257">
    <property type="entry name" value="Acinus_RRM"/>
</dbReference>
<dbReference type="EMBL" id="CAMAPF010000013">
    <property type="protein sequence ID" value="CAH9067436.1"/>
    <property type="molecule type" value="Genomic_DNA"/>
</dbReference>
<feature type="compositionally biased region" description="Basic and acidic residues" evidence="1">
    <location>
        <begin position="62"/>
        <end position="101"/>
    </location>
</feature>
<feature type="compositionally biased region" description="Pro residues" evidence="1">
    <location>
        <begin position="930"/>
        <end position="944"/>
    </location>
</feature>
<dbReference type="InterPro" id="IPR036361">
    <property type="entry name" value="SAP_dom_sf"/>
</dbReference>
<organism evidence="3 4">
    <name type="scientific">Cuscuta epithymum</name>
    <dbReference type="NCBI Taxonomy" id="186058"/>
    <lineage>
        <taxon>Eukaryota</taxon>
        <taxon>Viridiplantae</taxon>
        <taxon>Streptophyta</taxon>
        <taxon>Embryophyta</taxon>
        <taxon>Tracheophyta</taxon>
        <taxon>Spermatophyta</taxon>
        <taxon>Magnoliopsida</taxon>
        <taxon>eudicotyledons</taxon>
        <taxon>Gunneridae</taxon>
        <taxon>Pentapetalae</taxon>
        <taxon>asterids</taxon>
        <taxon>lamiids</taxon>
        <taxon>Solanales</taxon>
        <taxon>Convolvulaceae</taxon>
        <taxon>Cuscuteae</taxon>
        <taxon>Cuscuta</taxon>
        <taxon>Cuscuta subgen. Cuscuta</taxon>
    </lineage>
</organism>
<dbReference type="Pfam" id="PF02037">
    <property type="entry name" value="SAP"/>
    <property type="match status" value="1"/>
</dbReference>
<dbReference type="SUPFAM" id="SSF68906">
    <property type="entry name" value="SAP domain"/>
    <property type="match status" value="1"/>
</dbReference>
<feature type="domain" description="SAP" evidence="2">
    <location>
        <begin position="13"/>
        <end position="47"/>
    </location>
</feature>
<feature type="compositionally biased region" description="Basic and acidic residues" evidence="1">
    <location>
        <begin position="583"/>
        <end position="596"/>
    </location>
</feature>
<evidence type="ECO:0000313" key="3">
    <source>
        <dbReference type="EMBL" id="CAH9067436.1"/>
    </source>
</evidence>
<protein>
    <recommendedName>
        <fullName evidence="2">SAP domain-containing protein</fullName>
    </recommendedName>
</protein>
<name>A0AAV0C439_9ASTE</name>
<feature type="compositionally biased region" description="Polar residues" evidence="1">
    <location>
        <begin position="872"/>
        <end position="885"/>
    </location>
</feature>
<feature type="compositionally biased region" description="Basic and acidic residues" evidence="1">
    <location>
        <begin position="552"/>
        <end position="571"/>
    </location>
</feature>
<reference evidence="3" key="1">
    <citation type="submission" date="2022-07" db="EMBL/GenBank/DDBJ databases">
        <authorList>
            <person name="Macas J."/>
            <person name="Novak P."/>
            <person name="Neumann P."/>
        </authorList>
    </citation>
    <scope>NUCLEOTIDE SEQUENCE</scope>
</reference>
<evidence type="ECO:0000313" key="4">
    <source>
        <dbReference type="Proteomes" id="UP001152523"/>
    </source>
</evidence>
<dbReference type="Proteomes" id="UP001152523">
    <property type="component" value="Unassembled WGS sequence"/>
</dbReference>
<dbReference type="AlphaFoldDB" id="A0AAV0C439"/>
<evidence type="ECO:0000256" key="1">
    <source>
        <dbReference type="SAM" id="MobiDB-lite"/>
    </source>
</evidence>
<keyword evidence="4" id="KW-1185">Reference proteome</keyword>
<feature type="compositionally biased region" description="Polar residues" evidence="1">
    <location>
        <begin position="102"/>
        <end position="119"/>
    </location>
</feature>
<dbReference type="SUPFAM" id="SSF54928">
    <property type="entry name" value="RNA-binding domain, RBD"/>
    <property type="match status" value="1"/>
</dbReference>
<dbReference type="InterPro" id="IPR032552">
    <property type="entry name" value="RSB_motif"/>
</dbReference>
<dbReference type="PROSITE" id="PS50800">
    <property type="entry name" value="SAP"/>
    <property type="match status" value="1"/>
</dbReference>
<dbReference type="InterPro" id="IPR003034">
    <property type="entry name" value="SAP_dom"/>
</dbReference>
<accession>A0AAV0C439</accession>
<gene>
    <name evidence="3" type="ORF">CEPIT_LOCUS2570</name>
</gene>